<dbReference type="AlphaFoldDB" id="W7HXN5"/>
<gene>
    <name evidence="4" type="ORF">DRE_00956</name>
</gene>
<dbReference type="Pfam" id="PF08487">
    <property type="entry name" value="VIT"/>
    <property type="match status" value="1"/>
</dbReference>
<evidence type="ECO:0000256" key="1">
    <source>
        <dbReference type="SAM" id="MobiDB-lite"/>
    </source>
</evidence>
<feature type="domain" description="VIT" evidence="3">
    <location>
        <begin position="11"/>
        <end position="142"/>
    </location>
</feature>
<feature type="region of interest" description="Disordered" evidence="1">
    <location>
        <begin position="876"/>
        <end position="896"/>
    </location>
</feature>
<dbReference type="HOGENOM" id="CLU_003826_2_0_1"/>
<feature type="compositionally biased region" description="Pro residues" evidence="1">
    <location>
        <begin position="883"/>
        <end position="893"/>
    </location>
</feature>
<dbReference type="PANTHER" id="PTHR45737:SF6">
    <property type="entry name" value="VON WILLEBRAND FACTOR A DOMAIN-CONTAINING PROTEIN 5A"/>
    <property type="match status" value="1"/>
</dbReference>
<feature type="domain" description="VWFA" evidence="2">
    <location>
        <begin position="309"/>
        <end position="486"/>
    </location>
</feature>
<protein>
    <recommendedName>
        <fullName evidence="6">VWFA domain-containing protein</fullName>
    </recommendedName>
</protein>
<dbReference type="Proteomes" id="UP000024837">
    <property type="component" value="Unassembled WGS sequence"/>
</dbReference>
<accession>W7HXN5</accession>
<dbReference type="PANTHER" id="PTHR45737">
    <property type="entry name" value="VON WILLEBRAND FACTOR A DOMAIN-CONTAINING PROTEIN 5A"/>
    <property type="match status" value="1"/>
</dbReference>
<evidence type="ECO:0000313" key="4">
    <source>
        <dbReference type="EMBL" id="EWC44897.1"/>
    </source>
</evidence>
<reference evidence="4 5" key="1">
    <citation type="submission" date="2013-05" db="EMBL/GenBank/DDBJ databases">
        <title>Drechslerella stenobrocha genome reveals carnivorous origination and mechanical trapping mechanism of predatory fungi.</title>
        <authorList>
            <person name="Liu X."/>
            <person name="Zhang W."/>
            <person name="Liu K."/>
        </authorList>
    </citation>
    <scope>NUCLEOTIDE SEQUENCE [LARGE SCALE GENOMIC DNA]</scope>
    <source>
        <strain evidence="4 5">248</strain>
    </source>
</reference>
<name>W7HXN5_9PEZI</name>
<dbReference type="InterPro" id="IPR013694">
    <property type="entry name" value="VIT"/>
</dbReference>
<feature type="region of interest" description="Disordered" evidence="1">
    <location>
        <begin position="803"/>
        <end position="854"/>
    </location>
</feature>
<dbReference type="SMART" id="SM00327">
    <property type="entry name" value="VWA"/>
    <property type="match status" value="1"/>
</dbReference>
<dbReference type="Gene3D" id="3.40.50.410">
    <property type="entry name" value="von Willebrand factor, type A domain"/>
    <property type="match status" value="1"/>
</dbReference>
<dbReference type="PROSITE" id="PS51468">
    <property type="entry name" value="VIT"/>
    <property type="match status" value="1"/>
</dbReference>
<dbReference type="OrthoDB" id="1729737at2759"/>
<dbReference type="InterPro" id="IPR036465">
    <property type="entry name" value="vWFA_dom_sf"/>
</dbReference>
<feature type="region of interest" description="Disordered" evidence="1">
    <location>
        <begin position="536"/>
        <end position="555"/>
    </location>
</feature>
<proteinExistence type="predicted"/>
<evidence type="ECO:0000259" key="2">
    <source>
        <dbReference type="PROSITE" id="PS50234"/>
    </source>
</evidence>
<dbReference type="EMBL" id="KI966433">
    <property type="protein sequence ID" value="EWC44897.1"/>
    <property type="molecule type" value="Genomic_DNA"/>
</dbReference>
<evidence type="ECO:0008006" key="6">
    <source>
        <dbReference type="Google" id="ProtNLM"/>
    </source>
</evidence>
<sequence length="1031" mass="111212">MHRINGFACCGVYYIPLHQHEAQNLPLLSLTAEITLYPTYSRTVLKQHFKNPSQKDAISEASYVFPLHNTQTITSFTCHVGEDKTLNGIVQSKPKAKETYDAAISRGETAGLLSWSASDVWQTKLGNIPAGASVEVILTCIAQLQHDSEKDAIRFNLPTHIAPRYGIPPVGVSENTYSYRPGPLGPGSWQVLRGGNTWVDIDGGMKINVFVDMDAPIQMVEAPAHPTNNRIGTHSISDHSAAESSFDPRKAVLSLASDSAALDKDFVVLVKTNRSGHPSAVVQRHPTKDSVGLMLTLVPKFNLPVARPEVVFICDRSGSMSGSNEVQLRKALAVFLQSLPVGCKFNICSFGSSHSFLWKKSKTYSEETLKEAQAHVAGIRADMGGTEMFPPVKDAIERRYKDINLELLLLTDGDIWQRDQLVDYVREQCKAKTVRMFTLGIGDGISHALIDGLASVGGGYSQVVQLNEKLDSKVVRMLRAALGQHVSDYTLEFPGAGVLTAAEEEDFNMIEDVVSATESTETDTAQGKKPTKISLFDTTAELDPPPDYPGDNSDEARWSHLPKLPKLPERLQTPNVIPPLFPFSRTNAYVVFSPAPRNLPTVARLHAKTIAGDDLELEIPILEIEGGQDVCQLAARSFLQELEDGKGYLHDGLLESEGLTQEKQESKWEDIVEREGVRWGEGYGVASKWTSFVAIEDKAGKTNAATVEEDFTAVIANETELQASYHPFASVPAPVGGLYSSQQAQIGKPKFRTRKVKLAQGYSPPVADPVALTEALQKPKGGSFGSSLGFSSLANSVKSSVSSIIGGSSSTAPPPRNQSVPALAPFSAPKPMAALGKQAPAPPSYGSGPVASFDDEEDLLDYSEDEDESSIPNAFVAPKGAAAPPPPPPPQLVPAPTASRSFFRRTRGSPPAPDSAPIATKTAEERVHVLIMLQSFAGNFAQSDDLAKVVEASFGNSTGVFAKLVELANSLGVSQDIVATWAAIITFESGEGHAAEKDTWELVVEKAIVWLDDEGKNDDTIKQAVARAIKA</sequence>
<organism evidence="4 5">
    <name type="scientific">Drechslerella stenobrocha 248</name>
    <dbReference type="NCBI Taxonomy" id="1043628"/>
    <lineage>
        <taxon>Eukaryota</taxon>
        <taxon>Fungi</taxon>
        <taxon>Dikarya</taxon>
        <taxon>Ascomycota</taxon>
        <taxon>Pezizomycotina</taxon>
        <taxon>Orbiliomycetes</taxon>
        <taxon>Orbiliales</taxon>
        <taxon>Orbiliaceae</taxon>
        <taxon>Drechslerella</taxon>
    </lineage>
</organism>
<evidence type="ECO:0000259" key="3">
    <source>
        <dbReference type="PROSITE" id="PS51468"/>
    </source>
</evidence>
<dbReference type="InterPro" id="IPR002035">
    <property type="entry name" value="VWF_A"/>
</dbReference>
<evidence type="ECO:0000313" key="5">
    <source>
        <dbReference type="Proteomes" id="UP000024837"/>
    </source>
</evidence>
<dbReference type="PROSITE" id="PS50234">
    <property type="entry name" value="VWFA"/>
    <property type="match status" value="1"/>
</dbReference>
<dbReference type="SMART" id="SM00609">
    <property type="entry name" value="VIT"/>
    <property type="match status" value="1"/>
</dbReference>
<dbReference type="SUPFAM" id="SSF53300">
    <property type="entry name" value="vWA-like"/>
    <property type="match status" value="1"/>
</dbReference>
<keyword evidence="5" id="KW-1185">Reference proteome</keyword>
<dbReference type="Pfam" id="PF13768">
    <property type="entry name" value="VWA_3"/>
    <property type="match status" value="1"/>
</dbReference>